<dbReference type="Proteomes" id="UP000009223">
    <property type="component" value="Chromosome"/>
</dbReference>
<dbReference type="HOGENOM" id="CLU_070336_0_0_12"/>
<dbReference type="InterPro" id="IPR046853">
    <property type="entry name" value="PilZN3"/>
</dbReference>
<gene>
    <name evidence="3" type="ordered locus">TREPR_3767</name>
</gene>
<feature type="domain" description="PilZN3" evidence="2">
    <location>
        <begin position="7"/>
        <end position="141"/>
    </location>
</feature>
<dbReference type="AlphaFoldDB" id="F5YPS4"/>
<accession>F5YPS4</accession>
<dbReference type="KEGG" id="tpi:TREPR_3767"/>
<feature type="compositionally biased region" description="Basic and acidic residues" evidence="1">
    <location>
        <begin position="290"/>
        <end position="302"/>
    </location>
</feature>
<sequence length="314" mass="34778">MSVLTSQKIASYYERYKEIDVTFTKEIIQVTGLITQQVLLKCVGDFWPCVIYSSSFQGAKVVANIKSGLTEKLQQANNSVSLRLCFKSADSASPVTFFVTARVAGYSPYGGSSDTALFTLLFTQRPPDDLIEIMGRILDANINSTKRKDERVLLTADSIRKLKVMSKDTAAFIEKVPRRCILRDLSFSGAKIIMMGVAKFLVDRETALRLDFEDPRESFLVRGKFIRAETVEGRKELIALAITFDEGVIPMGYKVRLNDFLSVVRADNRGDAAQAQDEHNQAEAAISKLKEDSAKAKAEKNAAPEAPAEDAVIK</sequence>
<evidence type="ECO:0000259" key="2">
    <source>
        <dbReference type="Pfam" id="PF20424"/>
    </source>
</evidence>
<organism evidence="3 4">
    <name type="scientific">Treponema primitia (strain ATCC BAA-887 / DSM 12427 / ZAS-2)</name>
    <dbReference type="NCBI Taxonomy" id="545694"/>
    <lineage>
        <taxon>Bacteria</taxon>
        <taxon>Pseudomonadati</taxon>
        <taxon>Spirochaetota</taxon>
        <taxon>Spirochaetia</taxon>
        <taxon>Spirochaetales</taxon>
        <taxon>Treponemataceae</taxon>
        <taxon>Treponema</taxon>
    </lineage>
</organism>
<dbReference type="EMBL" id="CP001843">
    <property type="protein sequence ID" value="AEF85614.1"/>
    <property type="molecule type" value="Genomic_DNA"/>
</dbReference>
<reference evidence="3 4" key="2">
    <citation type="journal article" date="2011" name="ISME J.">
        <title>RNA-seq reveals cooperative metabolic interactions between two termite-gut spirochete species in co-culture.</title>
        <authorList>
            <person name="Rosenthal A.Z."/>
            <person name="Matson E.G."/>
            <person name="Eldar A."/>
            <person name="Leadbetter J.R."/>
        </authorList>
    </citation>
    <scope>NUCLEOTIDE SEQUENCE [LARGE SCALE GENOMIC DNA]</scope>
    <source>
        <strain evidence="4">ATCC BAA-887 / DSM 12427 / ZAS-2</strain>
    </source>
</reference>
<dbReference type="Pfam" id="PF20424">
    <property type="entry name" value="PilZN3"/>
    <property type="match status" value="1"/>
</dbReference>
<protein>
    <submittedName>
        <fullName evidence="3">Type IV pilus assembly protein PilZ</fullName>
    </submittedName>
</protein>
<reference evidence="4" key="1">
    <citation type="submission" date="2009-12" db="EMBL/GenBank/DDBJ databases">
        <title>Complete sequence of Treponema primitia strain ZAS-2.</title>
        <authorList>
            <person name="Tetu S.G."/>
            <person name="Matson E."/>
            <person name="Ren Q."/>
            <person name="Seshadri R."/>
            <person name="Elbourne L."/>
            <person name="Hassan K.A."/>
            <person name="Durkin A."/>
            <person name="Radune D."/>
            <person name="Mohamoud Y."/>
            <person name="Shay R."/>
            <person name="Jin S."/>
            <person name="Zhang X."/>
            <person name="Lucey K."/>
            <person name="Ballor N.R."/>
            <person name="Ottesen E."/>
            <person name="Rosenthal R."/>
            <person name="Allen A."/>
            <person name="Leadbetter J.R."/>
            <person name="Paulsen I.T."/>
        </authorList>
    </citation>
    <scope>NUCLEOTIDE SEQUENCE [LARGE SCALE GENOMIC DNA]</scope>
    <source>
        <strain evidence="4">ATCC BAA-887 / DSM 12427 / ZAS-2</strain>
    </source>
</reference>
<proteinExistence type="predicted"/>
<name>F5YPS4_TREPZ</name>
<feature type="region of interest" description="Disordered" evidence="1">
    <location>
        <begin position="290"/>
        <end position="314"/>
    </location>
</feature>
<feature type="compositionally biased region" description="Low complexity" evidence="1">
    <location>
        <begin position="303"/>
        <end position="314"/>
    </location>
</feature>
<dbReference type="RefSeq" id="WP_015706567.1">
    <property type="nucleotide sequence ID" value="NC_015578.1"/>
</dbReference>
<evidence type="ECO:0000256" key="1">
    <source>
        <dbReference type="SAM" id="MobiDB-lite"/>
    </source>
</evidence>
<dbReference type="STRING" id="545694.TREPR_3767"/>
<dbReference type="eggNOG" id="ENOG502ZPJT">
    <property type="taxonomic scope" value="Bacteria"/>
</dbReference>
<evidence type="ECO:0000313" key="3">
    <source>
        <dbReference type="EMBL" id="AEF85614.1"/>
    </source>
</evidence>
<evidence type="ECO:0000313" key="4">
    <source>
        <dbReference type="Proteomes" id="UP000009223"/>
    </source>
</evidence>
<keyword evidence="4" id="KW-1185">Reference proteome</keyword>